<accession>A0AAV1ZW55</accession>
<feature type="compositionally biased region" description="Polar residues" evidence="11">
    <location>
        <begin position="348"/>
        <end position="375"/>
    </location>
</feature>
<feature type="coiled-coil region" evidence="10">
    <location>
        <begin position="1460"/>
        <end position="1494"/>
    </location>
</feature>
<dbReference type="PANTHER" id="PTHR12766">
    <property type="entry name" value="DEATH DOMAIN-ASSOCIATED PROTEIN 6 DAXX"/>
    <property type="match status" value="1"/>
</dbReference>
<feature type="region of interest" description="Disordered" evidence="11">
    <location>
        <begin position="150"/>
        <end position="236"/>
    </location>
</feature>
<evidence type="ECO:0000256" key="7">
    <source>
        <dbReference type="ARBA" id="ARBA00023054"/>
    </source>
</evidence>
<evidence type="ECO:0000256" key="1">
    <source>
        <dbReference type="ARBA" id="ARBA00004123"/>
    </source>
</evidence>
<evidence type="ECO:0000313" key="13">
    <source>
        <dbReference type="EMBL" id="CAL1274752.1"/>
    </source>
</evidence>
<feature type="compositionally biased region" description="Polar residues" evidence="11">
    <location>
        <begin position="181"/>
        <end position="218"/>
    </location>
</feature>
<reference evidence="13 14" key="1">
    <citation type="submission" date="2024-04" db="EMBL/GenBank/DDBJ databases">
        <authorList>
            <person name="Rising A."/>
            <person name="Reimegard J."/>
            <person name="Sonavane S."/>
            <person name="Akerstrom W."/>
            <person name="Nylinder S."/>
            <person name="Hedman E."/>
            <person name="Kallberg Y."/>
        </authorList>
    </citation>
    <scope>NUCLEOTIDE SEQUENCE [LARGE SCALE GENOMIC DNA]</scope>
</reference>
<dbReference type="InterPro" id="IPR046426">
    <property type="entry name" value="DAXX_histone-bd_sf"/>
</dbReference>
<feature type="compositionally biased region" description="Polar residues" evidence="11">
    <location>
        <begin position="948"/>
        <end position="966"/>
    </location>
</feature>
<keyword evidence="7 10" id="KW-0175">Coiled coil</keyword>
<feature type="region of interest" description="Disordered" evidence="11">
    <location>
        <begin position="790"/>
        <end position="813"/>
    </location>
</feature>
<dbReference type="GO" id="GO:0003714">
    <property type="term" value="F:transcription corepressor activity"/>
    <property type="evidence" value="ECO:0007669"/>
    <property type="project" value="TreeGrafter"/>
</dbReference>
<evidence type="ECO:0000256" key="3">
    <source>
        <dbReference type="ARBA" id="ARBA00004496"/>
    </source>
</evidence>
<evidence type="ECO:0000256" key="9">
    <source>
        <dbReference type="ARBA" id="ARBA00023242"/>
    </source>
</evidence>
<feature type="domain" description="Daxx histone-binding" evidence="12">
    <location>
        <begin position="1398"/>
        <end position="1483"/>
    </location>
</feature>
<dbReference type="EMBL" id="CAXIEN010000080">
    <property type="protein sequence ID" value="CAL1274752.1"/>
    <property type="molecule type" value="Genomic_DNA"/>
</dbReference>
<feature type="region of interest" description="Disordered" evidence="11">
    <location>
        <begin position="507"/>
        <end position="551"/>
    </location>
</feature>
<protein>
    <recommendedName>
        <fullName evidence="12">Daxx histone-binding domain-containing protein</fullName>
    </recommendedName>
</protein>
<comment type="subcellular location">
    <subcellularLocation>
        <location evidence="2">Chromosome</location>
    </subcellularLocation>
    <subcellularLocation>
        <location evidence="3">Cytoplasm</location>
    </subcellularLocation>
    <subcellularLocation>
        <location evidence="1">Nucleus</location>
    </subcellularLocation>
</comment>
<dbReference type="GO" id="GO:0005737">
    <property type="term" value="C:cytoplasm"/>
    <property type="evidence" value="ECO:0007669"/>
    <property type="project" value="UniProtKB-SubCell"/>
</dbReference>
<dbReference type="GO" id="GO:0005694">
    <property type="term" value="C:chromosome"/>
    <property type="evidence" value="ECO:0007669"/>
    <property type="project" value="UniProtKB-SubCell"/>
</dbReference>
<dbReference type="GO" id="GO:0042981">
    <property type="term" value="P:regulation of apoptotic process"/>
    <property type="evidence" value="ECO:0007669"/>
    <property type="project" value="TreeGrafter"/>
</dbReference>
<dbReference type="GO" id="GO:0016605">
    <property type="term" value="C:PML body"/>
    <property type="evidence" value="ECO:0007669"/>
    <property type="project" value="TreeGrafter"/>
</dbReference>
<evidence type="ECO:0000313" key="14">
    <source>
        <dbReference type="Proteomes" id="UP001497382"/>
    </source>
</evidence>
<dbReference type="InterPro" id="IPR038298">
    <property type="entry name" value="Daxx_N_sf"/>
</dbReference>
<feature type="compositionally biased region" description="Acidic residues" evidence="11">
    <location>
        <begin position="1500"/>
        <end position="1513"/>
    </location>
</feature>
<feature type="compositionally biased region" description="Polar residues" evidence="11">
    <location>
        <begin position="478"/>
        <end position="490"/>
    </location>
</feature>
<keyword evidence="5" id="KW-0963">Cytoplasm</keyword>
<dbReference type="GO" id="GO:0006915">
    <property type="term" value="P:apoptotic process"/>
    <property type="evidence" value="ECO:0007669"/>
    <property type="project" value="UniProtKB-KW"/>
</dbReference>
<feature type="compositionally biased region" description="Polar residues" evidence="11">
    <location>
        <begin position="1088"/>
        <end position="1108"/>
    </location>
</feature>
<feature type="region of interest" description="Disordered" evidence="11">
    <location>
        <begin position="402"/>
        <end position="493"/>
    </location>
</feature>
<evidence type="ECO:0000256" key="4">
    <source>
        <dbReference type="ARBA" id="ARBA00022454"/>
    </source>
</evidence>
<feature type="region of interest" description="Disordered" evidence="11">
    <location>
        <begin position="335"/>
        <end position="375"/>
    </location>
</feature>
<feature type="region of interest" description="Disordered" evidence="11">
    <location>
        <begin position="1232"/>
        <end position="1284"/>
    </location>
</feature>
<name>A0AAV1ZW55_9ARAC</name>
<dbReference type="Gene3D" id="1.10.8.810">
    <property type="entry name" value="Daxx helical bundle domain"/>
    <property type="match status" value="1"/>
</dbReference>
<evidence type="ECO:0000256" key="2">
    <source>
        <dbReference type="ARBA" id="ARBA00004286"/>
    </source>
</evidence>
<evidence type="ECO:0000259" key="12">
    <source>
        <dbReference type="Pfam" id="PF20920"/>
    </source>
</evidence>
<feature type="compositionally biased region" description="Low complexity" evidence="11">
    <location>
        <begin position="507"/>
        <end position="521"/>
    </location>
</feature>
<keyword evidence="4" id="KW-0158">Chromosome</keyword>
<gene>
    <name evidence="13" type="ORF">LARSCL_LOCUS7687</name>
</gene>
<feature type="compositionally biased region" description="Polar residues" evidence="11">
    <location>
        <begin position="452"/>
        <end position="464"/>
    </location>
</feature>
<feature type="region of interest" description="Disordered" evidence="11">
    <location>
        <begin position="945"/>
        <end position="1013"/>
    </location>
</feature>
<feature type="region of interest" description="Disordered" evidence="11">
    <location>
        <begin position="1083"/>
        <end position="1116"/>
    </location>
</feature>
<proteinExistence type="predicted"/>
<dbReference type="Pfam" id="PF20920">
    <property type="entry name" value="DAXX_hist_bd"/>
    <property type="match status" value="1"/>
</dbReference>
<feature type="compositionally biased region" description="Basic and acidic residues" evidence="11">
    <location>
        <begin position="1270"/>
        <end position="1284"/>
    </location>
</feature>
<dbReference type="Gene3D" id="1.20.58.2170">
    <property type="match status" value="1"/>
</dbReference>
<evidence type="ECO:0000256" key="11">
    <source>
        <dbReference type="SAM" id="MobiDB-lite"/>
    </source>
</evidence>
<feature type="compositionally biased region" description="Basic and acidic residues" evidence="11">
    <location>
        <begin position="1241"/>
        <end position="1253"/>
    </location>
</feature>
<feature type="compositionally biased region" description="Polar residues" evidence="11">
    <location>
        <begin position="430"/>
        <end position="445"/>
    </location>
</feature>
<feature type="region of interest" description="Disordered" evidence="11">
    <location>
        <begin position="58"/>
        <end position="84"/>
    </location>
</feature>
<evidence type="ECO:0000256" key="8">
    <source>
        <dbReference type="ARBA" id="ARBA00023186"/>
    </source>
</evidence>
<keyword evidence="6" id="KW-0053">Apoptosis</keyword>
<keyword evidence="9" id="KW-0539">Nucleus</keyword>
<dbReference type="PANTHER" id="PTHR12766:SF7">
    <property type="entry name" value="DEATH DOMAIN-ASSOCIATED PROTEIN 6"/>
    <property type="match status" value="1"/>
</dbReference>
<dbReference type="InterPro" id="IPR046378">
    <property type="entry name" value="DAXX_histone-bd"/>
</dbReference>
<comment type="caution">
    <text evidence="13">The sequence shown here is derived from an EMBL/GenBank/DDBJ whole genome shotgun (WGS) entry which is preliminary data.</text>
</comment>
<evidence type="ECO:0000256" key="10">
    <source>
        <dbReference type="SAM" id="Coils"/>
    </source>
</evidence>
<organism evidence="13 14">
    <name type="scientific">Larinioides sclopetarius</name>
    <dbReference type="NCBI Taxonomy" id="280406"/>
    <lineage>
        <taxon>Eukaryota</taxon>
        <taxon>Metazoa</taxon>
        <taxon>Ecdysozoa</taxon>
        <taxon>Arthropoda</taxon>
        <taxon>Chelicerata</taxon>
        <taxon>Arachnida</taxon>
        <taxon>Araneae</taxon>
        <taxon>Araneomorphae</taxon>
        <taxon>Entelegynae</taxon>
        <taxon>Araneoidea</taxon>
        <taxon>Araneidae</taxon>
        <taxon>Larinioides</taxon>
    </lineage>
</organism>
<feature type="compositionally biased region" description="Acidic residues" evidence="11">
    <location>
        <begin position="1524"/>
        <end position="1535"/>
    </location>
</feature>
<feature type="compositionally biased region" description="Low complexity" evidence="11">
    <location>
        <begin position="225"/>
        <end position="236"/>
    </location>
</feature>
<feature type="region of interest" description="Disordered" evidence="11">
    <location>
        <begin position="1498"/>
        <end position="1584"/>
    </location>
</feature>
<feature type="compositionally biased region" description="Polar residues" evidence="11">
    <location>
        <begin position="62"/>
        <end position="71"/>
    </location>
</feature>
<dbReference type="Proteomes" id="UP001497382">
    <property type="component" value="Unassembled WGS sequence"/>
</dbReference>
<dbReference type="GO" id="GO:0003713">
    <property type="term" value="F:transcription coactivator activity"/>
    <property type="evidence" value="ECO:0007669"/>
    <property type="project" value="TreeGrafter"/>
</dbReference>
<sequence length="1617" mass="180152">MEKDAKVEIITLVSSDEETPPLVNSLLNKKTVVKARKTARKSTTTSMSQLSIIPIKPERSKTMSSQNSASNIEKGKANVSQSKLNSASITQSTFPLKKPMHESNNNINNLNHSSNVTNSTIDLQKNTTKPSINGLPPLEISKIMPHLTITAIPKPSEPPVVRNSRTARKSINSKSGRHSSPEVQITATKLNKSPTYQNSANPPKSNQPVRVSNCSIKTTVHPPDSNKVTVNNPSNSVSNSCIVSKKCQGSVKDSLYVESLKKRARKSFPSSNSQLPPALISSLGKSGVSIINVNKTSLNSRQVVKKKEEVFDPKSLKTSPDLSITKVKSDEVSVFENNGDKKEDSGRIQVSQTSKAQNNSKQLNISSSTNNKSQTTILKSKVNQEPVSEEFFSGKNLKTPFRKVSKDNTQSSLSRSHMISAKESSEGKCVQNNYNSKNNSDLSKPQTREQSSRNLNVKKSSFTRKSLADPKSDVIILPNTTHTPATNQKQAEPVFPVGKSMFTQAHTKTNSSKNKQKVSVSDQLKKNQPLKRKNSNSVSSPKPSKKVFETPPNGVFQNSFLMDQHKRIKAIKESLKDLNNDLKHQEKTDESSDNVVNASSVKKDSALPLLFVEEKKRNDITSPNVQEKKKDTIIPLQSNQEKKKDTIIPLQNNQEKKKDTIVPLQCNQEKKKDIAPDGEEKKRDAIIPLDEKKKDTVNSLPNVEEKNDTINPLGHVNEKDDAISSISHVEKDKKIPLPNESIAEGIKMGGKDHKSFDEMQNFEGLSNEATNDGKYEKVFLDVPSERPCKQVTSPKLSLKRKTTPNESSTNGTPVKKLKVSCEIAIEKMGSSLENQDKPAAAASSSVVERAEVNSFPWNEDDDISTKYKKFLQFCKPSMKSSPQEENKIIKTFLKQFQKADVKFIESTNFIELLRSTVLKVKTNPGEIFVHLSTVSSRLREHKRLDISSPLSSSNERSKNTNHVKQISSDEPKIASHLSNNELKASESASHFEQSTFKDSEVASQLPSKESKVVDIAERIEQNSCNEPERASHLSNDNSLAIDQANHSKKIPDNVPEITFDLSNLNEPVNVRPINHTGQIACDGPEIQSDLSNSDGKSEVVESTNNTETIPADGPEIFDNQGNDEYSPSLITPNLTESIEPGDSRSSPNVFNPTVIESSVKSSSMNEFYSKPSTSKEADYVAIILSSKLPGNTLEEIARESYRLPLDNLTKDSIENYQDYLISKKVTNNIPHSELPIPAIDPDARDSHLGKGNDSDSTVSFPDKSSKSKWKKDTPPKHKRTDEEELERRIKHLENFLGKLDKKIKKLQLRELTLADLDDDDSAYILEDRYKKKFKQVFAKLCKLRKGSSHLGREIEKRFIYEGSRYEAINKAIEKLVNKRKAAEKFPNYKETLEKVKEVNESHQLGLTNRDEERVAEQIFKDVGKELQRRRLLDVEQDLISYCPDDADLDYDPADHDESLKSKLLSNAAECEKKIDEIMQKYVEMQKAEEKVNDNVMEVGETSEDEQEDSDVPETEPATPSTDERMDEIEPEEELLKEDLPAPISYHEDPDIIDIGSSSDASTEPGASLSESKNSELKPSLLTGGPPVFISEQIEVIEDSNQGCVSSPELPSLNILFE</sequence>
<feature type="compositionally biased region" description="Polar residues" evidence="11">
    <location>
        <begin position="407"/>
        <end position="417"/>
    </location>
</feature>
<dbReference type="GO" id="GO:0006334">
    <property type="term" value="P:nucleosome assembly"/>
    <property type="evidence" value="ECO:0007669"/>
    <property type="project" value="TreeGrafter"/>
</dbReference>
<feature type="compositionally biased region" description="Polar residues" evidence="11">
    <location>
        <begin position="976"/>
        <end position="994"/>
    </location>
</feature>
<keyword evidence="8" id="KW-0143">Chaperone</keyword>
<feature type="coiled-coil region" evidence="10">
    <location>
        <begin position="561"/>
        <end position="588"/>
    </location>
</feature>
<dbReference type="GO" id="GO:0050681">
    <property type="term" value="F:nuclear androgen receptor binding"/>
    <property type="evidence" value="ECO:0007669"/>
    <property type="project" value="TreeGrafter"/>
</dbReference>
<keyword evidence="14" id="KW-1185">Reference proteome</keyword>
<evidence type="ECO:0000256" key="5">
    <source>
        <dbReference type="ARBA" id="ARBA00022490"/>
    </source>
</evidence>
<evidence type="ECO:0000256" key="6">
    <source>
        <dbReference type="ARBA" id="ARBA00022703"/>
    </source>
</evidence>
<dbReference type="GO" id="GO:0042393">
    <property type="term" value="F:histone binding"/>
    <property type="evidence" value="ECO:0007669"/>
    <property type="project" value="InterPro"/>
</dbReference>